<evidence type="ECO:0000313" key="3">
    <source>
        <dbReference type="EMBL" id="KAK3257702.1"/>
    </source>
</evidence>
<feature type="compositionally biased region" description="Low complexity" evidence="1">
    <location>
        <begin position="323"/>
        <end position="335"/>
    </location>
</feature>
<dbReference type="InterPro" id="IPR046341">
    <property type="entry name" value="SET_dom_sf"/>
</dbReference>
<dbReference type="InterPro" id="IPR001214">
    <property type="entry name" value="SET_dom"/>
</dbReference>
<dbReference type="InterPro" id="IPR050869">
    <property type="entry name" value="H3K4_H4K5_MeTrfase"/>
</dbReference>
<dbReference type="PROSITE" id="PS50280">
    <property type="entry name" value="SET"/>
    <property type="match status" value="1"/>
</dbReference>
<feature type="region of interest" description="Disordered" evidence="1">
    <location>
        <begin position="321"/>
        <end position="392"/>
    </location>
</feature>
<protein>
    <recommendedName>
        <fullName evidence="2">SET domain-containing protein</fullName>
    </recommendedName>
</protein>
<dbReference type="AlphaFoldDB" id="A0AAE0KR61"/>
<comment type="caution">
    <text evidence="3">The sequence shown here is derived from an EMBL/GenBank/DDBJ whole genome shotgun (WGS) entry which is preliminary data.</text>
</comment>
<proteinExistence type="predicted"/>
<organism evidence="3 4">
    <name type="scientific">Cymbomonas tetramitiformis</name>
    <dbReference type="NCBI Taxonomy" id="36881"/>
    <lineage>
        <taxon>Eukaryota</taxon>
        <taxon>Viridiplantae</taxon>
        <taxon>Chlorophyta</taxon>
        <taxon>Pyramimonadophyceae</taxon>
        <taxon>Pyramimonadales</taxon>
        <taxon>Pyramimonadaceae</taxon>
        <taxon>Cymbomonas</taxon>
    </lineage>
</organism>
<dbReference type="CDD" id="cd20071">
    <property type="entry name" value="SET_SMYD"/>
    <property type="match status" value="1"/>
</dbReference>
<evidence type="ECO:0000256" key="1">
    <source>
        <dbReference type="SAM" id="MobiDB-lite"/>
    </source>
</evidence>
<dbReference type="Gene3D" id="2.170.270.10">
    <property type="entry name" value="SET domain"/>
    <property type="match status" value="1"/>
</dbReference>
<feature type="compositionally biased region" description="Basic residues" evidence="1">
    <location>
        <begin position="379"/>
        <end position="392"/>
    </location>
</feature>
<reference evidence="3 4" key="1">
    <citation type="journal article" date="2015" name="Genome Biol. Evol.">
        <title>Comparative Genomics of a Bacterivorous Green Alga Reveals Evolutionary Causalities and Consequences of Phago-Mixotrophic Mode of Nutrition.</title>
        <authorList>
            <person name="Burns J.A."/>
            <person name="Paasch A."/>
            <person name="Narechania A."/>
            <person name="Kim E."/>
        </authorList>
    </citation>
    <scope>NUCLEOTIDE SEQUENCE [LARGE SCALE GENOMIC DNA]</scope>
    <source>
        <strain evidence="3 4">PLY_AMNH</strain>
    </source>
</reference>
<gene>
    <name evidence="3" type="ORF">CYMTET_33223</name>
</gene>
<name>A0AAE0KR61_9CHLO</name>
<evidence type="ECO:0000313" key="4">
    <source>
        <dbReference type="Proteomes" id="UP001190700"/>
    </source>
</evidence>
<dbReference type="EMBL" id="LGRX02020214">
    <property type="protein sequence ID" value="KAK3257702.1"/>
    <property type="molecule type" value="Genomic_DNA"/>
</dbReference>
<dbReference type="Proteomes" id="UP001190700">
    <property type="component" value="Unassembled WGS sequence"/>
</dbReference>
<feature type="domain" description="SET" evidence="2">
    <location>
        <begin position="81"/>
        <end position="286"/>
    </location>
</feature>
<accession>A0AAE0KR61</accession>
<evidence type="ECO:0000259" key="2">
    <source>
        <dbReference type="PROSITE" id="PS50280"/>
    </source>
</evidence>
<dbReference type="SUPFAM" id="SSF82199">
    <property type="entry name" value="SET domain"/>
    <property type="match status" value="1"/>
</dbReference>
<keyword evidence="4" id="KW-1185">Reference proteome</keyword>
<sequence>MWHGLNIRLHEGTVVHLTDLQSADLNNEPCVVQQFSAEKEKWVVQPQHPRFEGKKILVAEHNLVFGYCLLPQSPGSTTAHKCVRILEKQGSCGGGLATSGDCPRGTVLFKEAPFIISPTGVGSMWDQRWRAYLTMMMRAKSDPAFRQVLECFEKLTPGNEDDSDGRQKVKAHAYRLFDEAMELQARANGGAPSPDASVREEQVASVFSALLKWQQNQFRFENGFPKGAAAIFSFTAQMNHSCVPSVIVEPQWSPLVPGKNSELDGRIIARTACHVQAGDALCINYGPKELLTWSLEKRRAYLLEKNGFLCQCQRCVLESQRETSAASDTPTTTAPIRSDAAQQQTGQVESSEEAPPGEKPDAPGGEWLAHLNSTGSSKSKGRKKSASKNKKK</sequence>
<feature type="compositionally biased region" description="Polar residues" evidence="1">
    <location>
        <begin position="340"/>
        <end position="349"/>
    </location>
</feature>
<dbReference type="PANTHER" id="PTHR12197">
    <property type="entry name" value="HISTONE-LYSINE N-METHYLTRANSFERASE SMYD"/>
    <property type="match status" value="1"/>
</dbReference>